<protein>
    <submittedName>
        <fullName evidence="11">Branched-chain amino acid ABC transporter permease LivH</fullName>
    </submittedName>
</protein>
<dbReference type="GO" id="GO:0005886">
    <property type="term" value="C:plasma membrane"/>
    <property type="evidence" value="ECO:0007669"/>
    <property type="project" value="UniProtKB-SubCell"/>
</dbReference>
<feature type="transmembrane region" description="Helical" evidence="10">
    <location>
        <begin position="201"/>
        <end position="222"/>
    </location>
</feature>
<evidence type="ECO:0000256" key="10">
    <source>
        <dbReference type="SAM" id="Phobius"/>
    </source>
</evidence>
<proteinExistence type="inferred from homology"/>
<feature type="transmembrane region" description="Helical" evidence="10">
    <location>
        <begin position="12"/>
        <end position="32"/>
    </location>
</feature>
<dbReference type="AlphaFoldDB" id="A0AA50H7G2"/>
<comment type="subcellular location">
    <subcellularLocation>
        <location evidence="1">Cell membrane</location>
        <topology evidence="1">Multi-pass membrane protein</topology>
    </subcellularLocation>
</comment>
<dbReference type="EMBL" id="CP132303">
    <property type="protein sequence ID" value="WLR99483.1"/>
    <property type="molecule type" value="Genomic_DNA"/>
</dbReference>
<name>A0AA50H7G2_9HYPH</name>
<sequence>MDAYILVQQLFNGITLGTIYGLIAVGYTMVYGVIRMINFAHGDVYMVSAYIAAIVLAVLTFFGVQSVPFALISVLVITCVITAVYGWAIERVAYRPLRGSTKLAPLISAIGISLMLQSYVQIAQGARDQGVPTLISGAFRFGDGVHFAQITYMQTVILFASLIAMGILTYVINYTRIGRECRAVQQNIRISAVLGVNTDRIISTVFVIGAATAAVGGVLVTFNYGSFNFFIGFVMGIKAFTAAVLGGIGSLPGAVLGGVLLGLTEALFAGYVSTDYKDVFAFALLIVLLFFRPYGLLGRPEIQKV</sequence>
<geneLocation type="plasmid" evidence="11 12">
    <name>unnamed1</name>
</geneLocation>
<keyword evidence="8 10" id="KW-0472">Membrane</keyword>
<evidence type="ECO:0000313" key="11">
    <source>
        <dbReference type="EMBL" id="WLR99483.1"/>
    </source>
</evidence>
<feature type="transmembrane region" description="Helical" evidence="10">
    <location>
        <begin position="44"/>
        <end position="63"/>
    </location>
</feature>
<feature type="transmembrane region" description="Helical" evidence="10">
    <location>
        <begin position="279"/>
        <end position="297"/>
    </location>
</feature>
<keyword evidence="4" id="KW-0997">Cell inner membrane</keyword>
<keyword evidence="6" id="KW-0029">Amino-acid transport</keyword>
<dbReference type="GO" id="GO:0042941">
    <property type="term" value="P:D-alanine transmembrane transport"/>
    <property type="evidence" value="ECO:0007669"/>
    <property type="project" value="TreeGrafter"/>
</dbReference>
<keyword evidence="12" id="KW-1185">Reference proteome</keyword>
<dbReference type="InterPro" id="IPR001851">
    <property type="entry name" value="ABC_transp_permease"/>
</dbReference>
<dbReference type="PANTHER" id="PTHR11795:SF371">
    <property type="entry name" value="HIGH-AFFINITY BRANCHED-CHAIN AMINO ACID TRANSPORT SYSTEM PERMEASE PROTEIN LIVH"/>
    <property type="match status" value="1"/>
</dbReference>
<evidence type="ECO:0000256" key="2">
    <source>
        <dbReference type="ARBA" id="ARBA00022448"/>
    </source>
</evidence>
<evidence type="ECO:0000256" key="9">
    <source>
        <dbReference type="ARBA" id="ARBA00037998"/>
    </source>
</evidence>
<dbReference type="RefSeq" id="WP_306038844.1">
    <property type="nucleotide sequence ID" value="NZ_CP132303.1"/>
</dbReference>
<feature type="transmembrane region" description="Helical" evidence="10">
    <location>
        <begin position="69"/>
        <end position="89"/>
    </location>
</feature>
<dbReference type="Pfam" id="PF02653">
    <property type="entry name" value="BPD_transp_2"/>
    <property type="match status" value="1"/>
</dbReference>
<accession>A0AA50H7G2</accession>
<evidence type="ECO:0000256" key="4">
    <source>
        <dbReference type="ARBA" id="ARBA00022519"/>
    </source>
</evidence>
<dbReference type="GO" id="GO:1903806">
    <property type="term" value="P:L-isoleucine import across plasma membrane"/>
    <property type="evidence" value="ECO:0007669"/>
    <property type="project" value="TreeGrafter"/>
</dbReference>
<keyword evidence="2" id="KW-0813">Transport</keyword>
<dbReference type="CDD" id="cd06582">
    <property type="entry name" value="TM_PBP1_LivH_like"/>
    <property type="match status" value="1"/>
</dbReference>
<feature type="transmembrane region" description="Helical" evidence="10">
    <location>
        <begin position="101"/>
        <end position="120"/>
    </location>
</feature>
<dbReference type="GO" id="GO:0015192">
    <property type="term" value="F:L-phenylalanine transmembrane transporter activity"/>
    <property type="evidence" value="ECO:0007669"/>
    <property type="project" value="TreeGrafter"/>
</dbReference>
<dbReference type="Proteomes" id="UP001234585">
    <property type="component" value="Plasmid unnamed1"/>
</dbReference>
<feature type="transmembrane region" description="Helical" evidence="10">
    <location>
        <begin position="150"/>
        <end position="172"/>
    </location>
</feature>
<dbReference type="GO" id="GO:0015188">
    <property type="term" value="F:L-isoleucine transmembrane transporter activity"/>
    <property type="evidence" value="ECO:0007669"/>
    <property type="project" value="TreeGrafter"/>
</dbReference>
<keyword evidence="11" id="KW-0614">Plasmid</keyword>
<keyword evidence="7 10" id="KW-1133">Transmembrane helix</keyword>
<dbReference type="InterPro" id="IPR052157">
    <property type="entry name" value="BCAA_transport_permease"/>
</dbReference>
<dbReference type="GO" id="GO:0015808">
    <property type="term" value="P:L-alanine transport"/>
    <property type="evidence" value="ECO:0007669"/>
    <property type="project" value="TreeGrafter"/>
</dbReference>
<evidence type="ECO:0000256" key="8">
    <source>
        <dbReference type="ARBA" id="ARBA00023136"/>
    </source>
</evidence>
<evidence type="ECO:0000256" key="5">
    <source>
        <dbReference type="ARBA" id="ARBA00022692"/>
    </source>
</evidence>
<keyword evidence="3" id="KW-1003">Cell membrane</keyword>
<evidence type="ECO:0000256" key="1">
    <source>
        <dbReference type="ARBA" id="ARBA00004651"/>
    </source>
</evidence>
<evidence type="ECO:0000313" key="12">
    <source>
        <dbReference type="Proteomes" id="UP001234585"/>
    </source>
</evidence>
<keyword evidence="5 10" id="KW-0812">Transmembrane</keyword>
<gene>
    <name evidence="11" type="ORF">Q9313_22135</name>
</gene>
<evidence type="ECO:0000256" key="6">
    <source>
        <dbReference type="ARBA" id="ARBA00022970"/>
    </source>
</evidence>
<comment type="similarity">
    <text evidence="9">Belongs to the binding-protein-dependent transport system permease family. LivHM subfamily.</text>
</comment>
<evidence type="ECO:0000256" key="7">
    <source>
        <dbReference type="ARBA" id="ARBA00022989"/>
    </source>
</evidence>
<dbReference type="PANTHER" id="PTHR11795">
    <property type="entry name" value="BRANCHED-CHAIN AMINO ACID TRANSPORT SYSTEM PERMEASE PROTEIN LIVH"/>
    <property type="match status" value="1"/>
</dbReference>
<evidence type="ECO:0000256" key="3">
    <source>
        <dbReference type="ARBA" id="ARBA00022475"/>
    </source>
</evidence>
<reference evidence="11 12" key="1">
    <citation type="submission" date="2023-08" db="EMBL/GenBank/DDBJ databases">
        <title>Pathogen: clinical or host-associated sample.</title>
        <authorList>
            <person name="Hergert J."/>
            <person name="Casey R."/>
            <person name="Wagner J."/>
            <person name="Young E.L."/>
            <person name="Oakeson K.F."/>
        </authorList>
    </citation>
    <scope>NUCLEOTIDE SEQUENCE [LARGE SCALE GENOMIC DNA]</scope>
    <source>
        <strain evidence="11 12">1760953</strain>
        <plasmid evidence="11 12">unnamed1</plasmid>
    </source>
</reference>
<dbReference type="GO" id="GO:0015190">
    <property type="term" value="F:L-leucine transmembrane transporter activity"/>
    <property type="evidence" value="ECO:0007669"/>
    <property type="project" value="TreeGrafter"/>
</dbReference>
<organism evidence="11 12">
    <name type="scientific">Shinella sumterensis</name>
    <dbReference type="NCBI Taxonomy" id="1967501"/>
    <lineage>
        <taxon>Bacteria</taxon>
        <taxon>Pseudomonadati</taxon>
        <taxon>Pseudomonadota</taxon>
        <taxon>Alphaproteobacteria</taxon>
        <taxon>Hyphomicrobiales</taxon>
        <taxon>Rhizobiaceae</taxon>
        <taxon>Shinella</taxon>
    </lineage>
</organism>
<dbReference type="GO" id="GO:0005304">
    <property type="term" value="F:L-valine transmembrane transporter activity"/>
    <property type="evidence" value="ECO:0007669"/>
    <property type="project" value="TreeGrafter"/>
</dbReference>